<proteinExistence type="predicted"/>
<name>A0ABW2QXM7_9NEIS</name>
<evidence type="ECO:0000313" key="2">
    <source>
        <dbReference type="Proteomes" id="UP001596473"/>
    </source>
</evidence>
<sequence>MKGRFYEFKSSLDFCKLLELIKIYEFDEAAEESMGFLINEFSGNLIAATFYEKWSVSEEITLPSNAKIEQKISLLRKIDFEIDRQFFPSMFIYNPPRSLVSLFSAIASALNFECTIEPLTVDVKATINRLKETVDKLELNSVECSGLRYNNNIVAKVILKSNNDITDFFSKSEYSKGIIDIASMRLFYLGGWVDLDLSKGGSIKIGKNKDELRRFVVSSLKYSAT</sequence>
<gene>
    <name evidence="1" type="ORF">ACFQNF_11210</name>
</gene>
<accession>A0ABW2QXM7</accession>
<organism evidence="1 2">
    <name type="scientific">Iodobacter arcticus</name>
    <dbReference type="NCBI Taxonomy" id="590593"/>
    <lineage>
        <taxon>Bacteria</taxon>
        <taxon>Pseudomonadati</taxon>
        <taxon>Pseudomonadota</taxon>
        <taxon>Betaproteobacteria</taxon>
        <taxon>Neisseriales</taxon>
        <taxon>Chitinibacteraceae</taxon>
        <taxon>Iodobacter</taxon>
    </lineage>
</organism>
<evidence type="ECO:0000313" key="1">
    <source>
        <dbReference type="EMBL" id="MFC7420438.1"/>
    </source>
</evidence>
<reference evidence="2" key="1">
    <citation type="journal article" date="2019" name="Int. J. Syst. Evol. Microbiol.">
        <title>The Global Catalogue of Microorganisms (GCM) 10K type strain sequencing project: providing services to taxonomists for standard genome sequencing and annotation.</title>
        <authorList>
            <consortium name="The Broad Institute Genomics Platform"/>
            <consortium name="The Broad Institute Genome Sequencing Center for Infectious Disease"/>
            <person name="Wu L."/>
            <person name="Ma J."/>
        </authorList>
    </citation>
    <scope>NUCLEOTIDE SEQUENCE [LARGE SCALE GENOMIC DNA]</scope>
    <source>
        <strain evidence="2">CCUG 62945</strain>
    </source>
</reference>
<comment type="caution">
    <text evidence="1">The sequence shown here is derived from an EMBL/GenBank/DDBJ whole genome shotgun (WGS) entry which is preliminary data.</text>
</comment>
<dbReference type="EMBL" id="JBHTBQ010000018">
    <property type="protein sequence ID" value="MFC7420438.1"/>
    <property type="molecule type" value="Genomic_DNA"/>
</dbReference>
<dbReference type="Proteomes" id="UP001596473">
    <property type="component" value="Unassembled WGS sequence"/>
</dbReference>
<dbReference type="RefSeq" id="WP_380188053.1">
    <property type="nucleotide sequence ID" value="NZ_JBHTBQ010000018.1"/>
</dbReference>
<keyword evidence="2" id="KW-1185">Reference proteome</keyword>
<protein>
    <submittedName>
        <fullName evidence="1">Uncharacterized protein</fullName>
    </submittedName>
</protein>